<evidence type="ECO:0000256" key="2">
    <source>
        <dbReference type="ARBA" id="ARBA00022676"/>
    </source>
</evidence>
<dbReference type="Pfam" id="PF00201">
    <property type="entry name" value="UDPGT"/>
    <property type="match status" value="1"/>
</dbReference>
<dbReference type="PANTHER" id="PTHR48043:SF145">
    <property type="entry name" value="FI06409P-RELATED"/>
    <property type="match status" value="1"/>
</dbReference>
<name>A0ABM0M3P7_SACKO</name>
<evidence type="ECO:0000313" key="6">
    <source>
        <dbReference type="RefSeq" id="XP_006814638.1"/>
    </source>
</evidence>
<dbReference type="PANTHER" id="PTHR48043">
    <property type="entry name" value="EG:EG0003.4 PROTEIN-RELATED"/>
    <property type="match status" value="1"/>
</dbReference>
<dbReference type="InterPro" id="IPR050271">
    <property type="entry name" value="UDP-glycosyltransferase"/>
</dbReference>
<dbReference type="SUPFAM" id="SSF53756">
    <property type="entry name" value="UDP-Glycosyltransferase/glycogen phosphorylase"/>
    <property type="match status" value="1"/>
</dbReference>
<evidence type="ECO:0000313" key="5">
    <source>
        <dbReference type="Proteomes" id="UP000694865"/>
    </source>
</evidence>
<feature type="non-terminal residue" evidence="6">
    <location>
        <position position="286"/>
    </location>
</feature>
<evidence type="ECO:0000256" key="4">
    <source>
        <dbReference type="SAM" id="Phobius"/>
    </source>
</evidence>
<accession>A0ABM0M3P7</accession>
<keyword evidence="4" id="KW-0472">Membrane</keyword>
<keyword evidence="2" id="KW-0328">Glycosyltransferase</keyword>
<evidence type="ECO:0000256" key="1">
    <source>
        <dbReference type="ARBA" id="ARBA00009995"/>
    </source>
</evidence>
<reference evidence="6" key="1">
    <citation type="submission" date="2025-08" db="UniProtKB">
        <authorList>
            <consortium name="RefSeq"/>
        </authorList>
    </citation>
    <scope>IDENTIFICATION</scope>
    <source>
        <tissue evidence="6">Testes</tissue>
    </source>
</reference>
<dbReference type="Proteomes" id="UP000694865">
    <property type="component" value="Unplaced"/>
</dbReference>
<dbReference type="InterPro" id="IPR002213">
    <property type="entry name" value="UDP_glucos_trans"/>
</dbReference>
<evidence type="ECO:0000256" key="3">
    <source>
        <dbReference type="ARBA" id="ARBA00022679"/>
    </source>
</evidence>
<dbReference type="GeneID" id="102809864"/>
<keyword evidence="5" id="KW-1185">Reference proteome</keyword>
<proteinExistence type="inferred from homology"/>
<protein>
    <submittedName>
        <fullName evidence="6">UDP-glucuronosyltransferase 1-6-like</fullName>
    </submittedName>
</protein>
<feature type="transmembrane region" description="Helical" evidence="4">
    <location>
        <begin position="9"/>
        <end position="29"/>
    </location>
</feature>
<keyword evidence="4" id="KW-0812">Transmembrane</keyword>
<dbReference type="Gene3D" id="3.40.50.2000">
    <property type="entry name" value="Glycogen Phosphorylase B"/>
    <property type="match status" value="1"/>
</dbReference>
<sequence length="286" mass="32213">MAALSNTRWIGAIVIACVICPVLCSNILILPGAPFGNFYITISRFGELLAMRGHNVTVLINDLYYQRFAGLIKEQRTFMNFEDYESGFNEFPDAYNRVTKSAHIALTISEILRIFDVLADETEAFIQDSNSIKRLNAANFDLILANAFNPGFALIVDTLRVPFVSVSTMRAFPMIDDLLHGLTSNPAYVPAVKTGYSDEMTFPQRLGNTFAYLASAAMFEFLLLKPFKSIQQRHNIRPELSYRSLCRNSELILFCSDFAFDYPRPMMPHAIYIGSLTARTPDPLSQ</sequence>
<gene>
    <name evidence="6" type="primary">LOC102809864</name>
</gene>
<dbReference type="RefSeq" id="XP_006814638.1">
    <property type="nucleotide sequence ID" value="XM_006814575.1"/>
</dbReference>
<comment type="similarity">
    <text evidence="1">Belongs to the UDP-glycosyltransferase family.</text>
</comment>
<keyword evidence="4" id="KW-1133">Transmembrane helix</keyword>
<organism evidence="5 6">
    <name type="scientific">Saccoglossus kowalevskii</name>
    <name type="common">Acorn worm</name>
    <dbReference type="NCBI Taxonomy" id="10224"/>
    <lineage>
        <taxon>Eukaryota</taxon>
        <taxon>Metazoa</taxon>
        <taxon>Hemichordata</taxon>
        <taxon>Enteropneusta</taxon>
        <taxon>Harrimaniidae</taxon>
        <taxon>Saccoglossus</taxon>
    </lineage>
</organism>
<keyword evidence="3" id="KW-0808">Transferase</keyword>